<dbReference type="EnsemblMetazoa" id="GPAI022375-RA">
    <property type="protein sequence ID" value="GPAI022375-PA"/>
    <property type="gene ID" value="GPAI022375"/>
</dbReference>
<organism evidence="1 2">
    <name type="scientific">Glossina pallidipes</name>
    <name type="common">Tsetse fly</name>
    <dbReference type="NCBI Taxonomy" id="7398"/>
    <lineage>
        <taxon>Eukaryota</taxon>
        <taxon>Metazoa</taxon>
        <taxon>Ecdysozoa</taxon>
        <taxon>Arthropoda</taxon>
        <taxon>Hexapoda</taxon>
        <taxon>Insecta</taxon>
        <taxon>Pterygota</taxon>
        <taxon>Neoptera</taxon>
        <taxon>Endopterygota</taxon>
        <taxon>Diptera</taxon>
        <taxon>Brachycera</taxon>
        <taxon>Muscomorpha</taxon>
        <taxon>Hippoboscoidea</taxon>
        <taxon>Glossinidae</taxon>
        <taxon>Glossina</taxon>
    </lineage>
</organism>
<name>A0A1A9ZR24_GLOPL</name>
<protein>
    <submittedName>
        <fullName evidence="1">Uncharacterized protein</fullName>
    </submittedName>
</protein>
<dbReference type="AlphaFoldDB" id="A0A1A9ZR24"/>
<evidence type="ECO:0000313" key="1">
    <source>
        <dbReference type="EnsemblMetazoa" id="GPAI022375-PA"/>
    </source>
</evidence>
<dbReference type="Proteomes" id="UP000092445">
    <property type="component" value="Unassembled WGS sequence"/>
</dbReference>
<keyword evidence="2" id="KW-1185">Reference proteome</keyword>
<accession>A0A1A9ZR24</accession>
<reference evidence="1" key="2">
    <citation type="submission" date="2020-05" db="UniProtKB">
        <authorList>
            <consortium name="EnsemblMetazoa"/>
        </authorList>
    </citation>
    <scope>IDENTIFICATION</scope>
    <source>
        <strain evidence="1">IAEA</strain>
    </source>
</reference>
<sequence length="107" mass="12513">MYFSESVWLIPIKGTSLSLSNILMHVDYIDILAPTIYPDFVSYHGRFVHTENLEKISDTIEYPKDICFRFCTTHELSCMWALANSLNDASVYQNKEENFKNSFNEFL</sequence>
<dbReference type="VEuPathDB" id="VectorBase:GPAI022375"/>
<proteinExistence type="predicted"/>
<reference evidence="2" key="1">
    <citation type="submission" date="2014-03" db="EMBL/GenBank/DDBJ databases">
        <authorList>
            <person name="Aksoy S."/>
            <person name="Warren W."/>
            <person name="Wilson R.K."/>
        </authorList>
    </citation>
    <scope>NUCLEOTIDE SEQUENCE [LARGE SCALE GENOMIC DNA]</scope>
    <source>
        <strain evidence="2">IAEA</strain>
    </source>
</reference>
<evidence type="ECO:0000313" key="2">
    <source>
        <dbReference type="Proteomes" id="UP000092445"/>
    </source>
</evidence>